<dbReference type="PaxDb" id="4097-A0A1S4C786"/>
<evidence type="ECO:0000313" key="2">
    <source>
        <dbReference type="RefSeq" id="XP_016497008.1"/>
    </source>
</evidence>
<dbReference type="STRING" id="4097.A0A1S4C786"/>
<sequence>MQWNVKLTEALIKQGFVQNVGLSASKAVNTPLDSNQKFTSKESDDVVSENTDERFEDREQYQRLIGKLLYLILTMLDNSFDVQTLSQFMQQPKRSHWEASLRIVKYIKKEPGMGVLMGSRKCNKITAYFDADWAS</sequence>
<dbReference type="RefSeq" id="XP_016497008.1">
    <property type="nucleotide sequence ID" value="XM_016641522.1"/>
</dbReference>
<accession>A0A1S4C786</accession>
<organism evidence="2">
    <name type="scientific">Nicotiana tabacum</name>
    <name type="common">Common tobacco</name>
    <dbReference type="NCBI Taxonomy" id="4097"/>
    <lineage>
        <taxon>Eukaryota</taxon>
        <taxon>Viridiplantae</taxon>
        <taxon>Streptophyta</taxon>
        <taxon>Embryophyta</taxon>
        <taxon>Tracheophyta</taxon>
        <taxon>Spermatophyta</taxon>
        <taxon>Magnoliopsida</taxon>
        <taxon>eudicotyledons</taxon>
        <taxon>Gunneridae</taxon>
        <taxon>Pentapetalae</taxon>
        <taxon>asterids</taxon>
        <taxon>lamiids</taxon>
        <taxon>Solanales</taxon>
        <taxon>Solanaceae</taxon>
        <taxon>Nicotianoideae</taxon>
        <taxon>Nicotianeae</taxon>
        <taxon>Nicotiana</taxon>
    </lineage>
</organism>
<feature type="region of interest" description="Disordered" evidence="1">
    <location>
        <begin position="33"/>
        <end position="52"/>
    </location>
</feature>
<proteinExistence type="predicted"/>
<dbReference type="KEGG" id="nta:107815876"/>
<dbReference type="PANTHER" id="PTHR11439">
    <property type="entry name" value="GAG-POL-RELATED RETROTRANSPOSON"/>
    <property type="match status" value="1"/>
</dbReference>
<evidence type="ECO:0000256" key="1">
    <source>
        <dbReference type="SAM" id="MobiDB-lite"/>
    </source>
</evidence>
<gene>
    <name evidence="2" type="primary">LOC107815876</name>
</gene>
<reference evidence="2" key="1">
    <citation type="submission" date="2025-08" db="UniProtKB">
        <authorList>
            <consortium name="RefSeq"/>
        </authorList>
    </citation>
    <scope>IDENTIFICATION</scope>
</reference>
<protein>
    <submittedName>
        <fullName evidence="2">Uncharacterized mitochondrial protein AtMg00810-like</fullName>
    </submittedName>
</protein>
<name>A0A1S4C786_TOBAC</name>
<dbReference type="AlphaFoldDB" id="A0A1S4C786"/>
<dbReference type="PANTHER" id="PTHR11439:SF473">
    <property type="entry name" value="REVERSE TRANSCRIPTASE TY1_COPIA-TYPE DOMAIN-CONTAINING PROTEIN"/>
    <property type="match status" value="1"/>
</dbReference>
<dbReference type="OrthoDB" id="1300370at2759"/>